<feature type="region of interest" description="Disordered" evidence="1">
    <location>
        <begin position="130"/>
        <end position="190"/>
    </location>
</feature>
<sequence length="190" mass="21176">MIDIMFHHGEELMVNNDGVKEYVPDNMACLGDNNVDTLDIFFVRNYNKTLGYDKIDECYWLIPGRSLDDGLRKLIDDNVLRKMCQAARMNDGVVDVYYKHGVSKPFVVEGDEGIVVVEDDKVAEVDEATFLKAKTNPPPTTNPTPNTSKSSLKTSPAKPNPIPITKPTIKPNPNPIPRGNPSPKQSLLQH</sequence>
<reference evidence="3 4" key="1">
    <citation type="journal article" date="2023" name="Plants (Basel)">
        <title>Bridging the Gap: Combining Genomics and Transcriptomics Approaches to Understand Stylosanthes scabra, an Orphan Legume from the Brazilian Caatinga.</title>
        <authorList>
            <person name="Ferreira-Neto J.R.C."/>
            <person name="da Silva M.D."/>
            <person name="Binneck E."/>
            <person name="de Melo N.F."/>
            <person name="da Silva R.H."/>
            <person name="de Melo A.L.T.M."/>
            <person name="Pandolfi V."/>
            <person name="Bustamante F.O."/>
            <person name="Brasileiro-Vidal A.C."/>
            <person name="Benko-Iseppon A.M."/>
        </authorList>
    </citation>
    <scope>NUCLEOTIDE SEQUENCE [LARGE SCALE GENOMIC DNA]</scope>
    <source>
        <tissue evidence="3">Leaves</tissue>
    </source>
</reference>
<accession>A0ABU6WKH1</accession>
<evidence type="ECO:0000313" key="4">
    <source>
        <dbReference type="Proteomes" id="UP001341840"/>
    </source>
</evidence>
<gene>
    <name evidence="3" type="ORF">PIB30_060497</name>
</gene>
<protein>
    <recommendedName>
        <fullName evidence="2">PB1-like domain-containing protein</fullName>
    </recommendedName>
</protein>
<organism evidence="3 4">
    <name type="scientific">Stylosanthes scabra</name>
    <dbReference type="NCBI Taxonomy" id="79078"/>
    <lineage>
        <taxon>Eukaryota</taxon>
        <taxon>Viridiplantae</taxon>
        <taxon>Streptophyta</taxon>
        <taxon>Embryophyta</taxon>
        <taxon>Tracheophyta</taxon>
        <taxon>Spermatophyta</taxon>
        <taxon>Magnoliopsida</taxon>
        <taxon>eudicotyledons</taxon>
        <taxon>Gunneridae</taxon>
        <taxon>Pentapetalae</taxon>
        <taxon>rosids</taxon>
        <taxon>fabids</taxon>
        <taxon>Fabales</taxon>
        <taxon>Fabaceae</taxon>
        <taxon>Papilionoideae</taxon>
        <taxon>50 kb inversion clade</taxon>
        <taxon>dalbergioids sensu lato</taxon>
        <taxon>Dalbergieae</taxon>
        <taxon>Pterocarpus clade</taxon>
        <taxon>Stylosanthes</taxon>
    </lineage>
</organism>
<dbReference type="Pfam" id="PF26130">
    <property type="entry name" value="PB1-like"/>
    <property type="match status" value="1"/>
</dbReference>
<proteinExistence type="predicted"/>
<dbReference type="EMBL" id="JASCZI010181778">
    <property type="protein sequence ID" value="MED6185789.1"/>
    <property type="molecule type" value="Genomic_DNA"/>
</dbReference>
<dbReference type="Proteomes" id="UP001341840">
    <property type="component" value="Unassembled WGS sequence"/>
</dbReference>
<comment type="caution">
    <text evidence="3">The sequence shown here is derived from an EMBL/GenBank/DDBJ whole genome shotgun (WGS) entry which is preliminary data.</text>
</comment>
<evidence type="ECO:0000256" key="1">
    <source>
        <dbReference type="SAM" id="MobiDB-lite"/>
    </source>
</evidence>
<dbReference type="InterPro" id="IPR058594">
    <property type="entry name" value="PB1-like_dom_pln"/>
</dbReference>
<evidence type="ECO:0000313" key="3">
    <source>
        <dbReference type="EMBL" id="MED6185789.1"/>
    </source>
</evidence>
<feature type="domain" description="PB1-like" evidence="2">
    <location>
        <begin position="2"/>
        <end position="100"/>
    </location>
</feature>
<feature type="compositionally biased region" description="Pro residues" evidence="1">
    <location>
        <begin position="158"/>
        <end position="180"/>
    </location>
</feature>
<evidence type="ECO:0000259" key="2">
    <source>
        <dbReference type="Pfam" id="PF26130"/>
    </source>
</evidence>
<keyword evidence="4" id="KW-1185">Reference proteome</keyword>
<name>A0ABU6WKH1_9FABA</name>